<sequence length="71" mass="8148">MTNPFDDDSGRFYALTNDEGQYSLWPTFAEVPSGWRVVFGEDSRQACLDHIEANWTDMRPRSLVRTMESGS</sequence>
<evidence type="ECO:0000259" key="1">
    <source>
        <dbReference type="SMART" id="SM00923"/>
    </source>
</evidence>
<dbReference type="AlphaFoldDB" id="A0A558A3T3"/>
<comment type="caution">
    <text evidence="2">The sequence shown here is derived from an EMBL/GenBank/DDBJ whole genome shotgun (WGS) entry which is preliminary data.</text>
</comment>
<organism evidence="2 3">
    <name type="scientific">Amycolatopsis acidiphila</name>
    <dbReference type="NCBI Taxonomy" id="715473"/>
    <lineage>
        <taxon>Bacteria</taxon>
        <taxon>Bacillati</taxon>
        <taxon>Actinomycetota</taxon>
        <taxon>Actinomycetes</taxon>
        <taxon>Pseudonocardiales</taxon>
        <taxon>Pseudonocardiaceae</taxon>
        <taxon>Amycolatopsis</taxon>
    </lineage>
</organism>
<dbReference type="PANTHER" id="PTHR38444:SF1">
    <property type="entry name" value="ENTEROBACTIN BIOSYNTHESIS PROTEIN YBDZ"/>
    <property type="match status" value="1"/>
</dbReference>
<dbReference type="PANTHER" id="PTHR38444">
    <property type="entry name" value="ENTEROBACTIN BIOSYNTHESIS PROTEIN YBDZ"/>
    <property type="match status" value="1"/>
</dbReference>
<proteinExistence type="predicted"/>
<dbReference type="GO" id="GO:0019290">
    <property type="term" value="P:siderophore biosynthetic process"/>
    <property type="evidence" value="ECO:0007669"/>
    <property type="project" value="TreeGrafter"/>
</dbReference>
<dbReference type="SMART" id="SM00923">
    <property type="entry name" value="MbtH"/>
    <property type="match status" value="1"/>
</dbReference>
<dbReference type="InterPro" id="IPR037407">
    <property type="entry name" value="MLP_fam"/>
</dbReference>
<gene>
    <name evidence="2" type="ORF">FNH06_26250</name>
</gene>
<dbReference type="Proteomes" id="UP000318578">
    <property type="component" value="Unassembled WGS sequence"/>
</dbReference>
<dbReference type="SUPFAM" id="SSF160582">
    <property type="entry name" value="MbtH-like"/>
    <property type="match status" value="1"/>
</dbReference>
<accession>A0A558A3T3</accession>
<dbReference type="InterPro" id="IPR038020">
    <property type="entry name" value="MbtH-like_sf"/>
</dbReference>
<feature type="domain" description="MbtH-like" evidence="1">
    <location>
        <begin position="3"/>
        <end position="53"/>
    </location>
</feature>
<dbReference type="RefSeq" id="WP_144642577.1">
    <property type="nucleotide sequence ID" value="NZ_BNAX01000013.1"/>
</dbReference>
<dbReference type="Gene3D" id="3.90.820.10">
    <property type="entry name" value="Structural Genomics, Unknown Function 30-nov-00 1gh9 Mol_id"/>
    <property type="match status" value="1"/>
</dbReference>
<name>A0A558A3T3_9PSEU</name>
<dbReference type="InterPro" id="IPR005153">
    <property type="entry name" value="MbtH-like_dom"/>
</dbReference>
<evidence type="ECO:0000313" key="3">
    <source>
        <dbReference type="Proteomes" id="UP000318578"/>
    </source>
</evidence>
<evidence type="ECO:0000313" key="2">
    <source>
        <dbReference type="EMBL" id="TVT18932.1"/>
    </source>
</evidence>
<dbReference type="EMBL" id="VJZA01000054">
    <property type="protein sequence ID" value="TVT18932.1"/>
    <property type="molecule type" value="Genomic_DNA"/>
</dbReference>
<reference evidence="2 3" key="1">
    <citation type="submission" date="2019-07" db="EMBL/GenBank/DDBJ databases">
        <title>New species of Amycolatopsis and Streptomyces.</title>
        <authorList>
            <person name="Duangmal K."/>
            <person name="Teo W.F.A."/>
            <person name="Lipun K."/>
        </authorList>
    </citation>
    <scope>NUCLEOTIDE SEQUENCE [LARGE SCALE GENOMIC DNA]</scope>
    <source>
        <strain evidence="2 3">JCM 30562</strain>
    </source>
</reference>
<protein>
    <submittedName>
        <fullName evidence="2">MbtH family protein</fullName>
    </submittedName>
</protein>
<keyword evidence="3" id="KW-1185">Reference proteome</keyword>
<dbReference type="GO" id="GO:0005829">
    <property type="term" value="C:cytosol"/>
    <property type="evidence" value="ECO:0007669"/>
    <property type="project" value="TreeGrafter"/>
</dbReference>
<dbReference type="Pfam" id="PF03621">
    <property type="entry name" value="MbtH"/>
    <property type="match status" value="1"/>
</dbReference>
<dbReference type="OrthoDB" id="7584480at2"/>